<dbReference type="PANTHER" id="PTHR43663">
    <property type="entry name" value="CHROMATE TRANSPORT PROTEIN-RELATED"/>
    <property type="match status" value="1"/>
</dbReference>
<feature type="transmembrane region" description="Helical" evidence="7">
    <location>
        <begin position="147"/>
        <end position="166"/>
    </location>
</feature>
<feature type="transmembrane region" description="Helical" evidence="7">
    <location>
        <begin position="70"/>
        <end position="97"/>
    </location>
</feature>
<dbReference type="EMBL" id="DXAJ01000080">
    <property type="protein sequence ID" value="HJA02772.1"/>
    <property type="molecule type" value="Genomic_DNA"/>
</dbReference>
<evidence type="ECO:0000313" key="9">
    <source>
        <dbReference type="Proteomes" id="UP000824221"/>
    </source>
</evidence>
<dbReference type="Proteomes" id="UP000824221">
    <property type="component" value="Unassembled WGS sequence"/>
</dbReference>
<reference evidence="8" key="1">
    <citation type="journal article" date="2021" name="PeerJ">
        <title>Extensive microbial diversity within the chicken gut microbiome revealed by metagenomics and culture.</title>
        <authorList>
            <person name="Gilroy R."/>
            <person name="Ravi A."/>
            <person name="Getino M."/>
            <person name="Pursley I."/>
            <person name="Horton D.L."/>
            <person name="Alikhan N.F."/>
            <person name="Baker D."/>
            <person name="Gharbi K."/>
            <person name="Hall N."/>
            <person name="Watson M."/>
            <person name="Adriaenssens E.M."/>
            <person name="Foster-Nyarko E."/>
            <person name="Jarju S."/>
            <person name="Secka A."/>
            <person name="Antonio M."/>
            <person name="Oren A."/>
            <person name="Chaudhuri R.R."/>
            <person name="La Ragione R."/>
            <person name="Hildebrand F."/>
            <person name="Pallen M.J."/>
        </authorList>
    </citation>
    <scope>NUCLEOTIDE SEQUENCE</scope>
    <source>
        <strain evidence="8">CHK156-179</strain>
    </source>
</reference>
<evidence type="ECO:0000256" key="1">
    <source>
        <dbReference type="ARBA" id="ARBA00004651"/>
    </source>
</evidence>
<comment type="caution">
    <text evidence="8">The sequence shown here is derived from an EMBL/GenBank/DDBJ whole genome shotgun (WGS) entry which is preliminary data.</text>
</comment>
<evidence type="ECO:0000256" key="3">
    <source>
        <dbReference type="ARBA" id="ARBA00022475"/>
    </source>
</evidence>
<dbReference type="InterPro" id="IPR003370">
    <property type="entry name" value="Chromate_transpt"/>
</dbReference>
<dbReference type="InterPro" id="IPR052518">
    <property type="entry name" value="CHR_Transporter"/>
</dbReference>
<gene>
    <name evidence="8" type="ORF">H9797_05270</name>
</gene>
<keyword evidence="5 7" id="KW-1133">Transmembrane helix</keyword>
<evidence type="ECO:0000256" key="5">
    <source>
        <dbReference type="ARBA" id="ARBA00022989"/>
    </source>
</evidence>
<feature type="transmembrane region" description="Helical" evidence="7">
    <location>
        <begin position="173"/>
        <end position="189"/>
    </location>
</feature>
<dbReference type="AlphaFoldDB" id="A0A9D2H2K0"/>
<evidence type="ECO:0000313" key="8">
    <source>
        <dbReference type="EMBL" id="HJA02772.1"/>
    </source>
</evidence>
<name>A0A9D2H2K0_9FIRM</name>
<keyword evidence="6 7" id="KW-0472">Membrane</keyword>
<dbReference type="PANTHER" id="PTHR43663:SF1">
    <property type="entry name" value="CHROMATE TRANSPORTER"/>
    <property type="match status" value="1"/>
</dbReference>
<organism evidence="8 9">
    <name type="scientific">Candidatus Gallimonas gallistercoris</name>
    <dbReference type="NCBI Taxonomy" id="2838602"/>
    <lineage>
        <taxon>Bacteria</taxon>
        <taxon>Bacillati</taxon>
        <taxon>Bacillota</taxon>
        <taxon>Clostridia</taxon>
        <taxon>Candidatus Gallimonas</taxon>
    </lineage>
</organism>
<evidence type="ECO:0000256" key="2">
    <source>
        <dbReference type="ARBA" id="ARBA00005262"/>
    </source>
</evidence>
<evidence type="ECO:0000256" key="7">
    <source>
        <dbReference type="SAM" id="Phobius"/>
    </source>
</evidence>
<dbReference type="GO" id="GO:0005886">
    <property type="term" value="C:plasma membrane"/>
    <property type="evidence" value="ECO:0007669"/>
    <property type="project" value="UniProtKB-SubCell"/>
</dbReference>
<keyword evidence="3" id="KW-1003">Cell membrane</keyword>
<feature type="transmembrane region" description="Helical" evidence="7">
    <location>
        <begin position="117"/>
        <end position="135"/>
    </location>
</feature>
<comment type="subcellular location">
    <subcellularLocation>
        <location evidence="1">Cell membrane</location>
        <topology evidence="1">Multi-pass membrane protein</topology>
    </subcellularLocation>
</comment>
<sequence length="190" mass="20379">MIYLTLFLTFLKIGAVSFGGGYGMISLIRETVLENAWLTEEEFLNFIAVAESTPGPLAVNMATFIGSSQAGFLGALIATLGVILPSFAIILIIAALIKNLLKYAGVKSVLSGIRPTIVGLILATAFTMFVTQVFGFTSVGDAFTFDWRALLIFLIVAAVAVLWRVFKKRKFSPILLILLSGGLGILVNVI</sequence>
<accession>A0A9D2H2K0</accession>
<dbReference type="GO" id="GO:0015109">
    <property type="term" value="F:chromate transmembrane transporter activity"/>
    <property type="evidence" value="ECO:0007669"/>
    <property type="project" value="InterPro"/>
</dbReference>
<comment type="similarity">
    <text evidence="2">Belongs to the chromate ion transporter (CHR) (TC 2.A.51) family.</text>
</comment>
<keyword evidence="4 7" id="KW-0812">Transmembrane</keyword>
<evidence type="ECO:0000256" key="6">
    <source>
        <dbReference type="ARBA" id="ARBA00023136"/>
    </source>
</evidence>
<dbReference type="Pfam" id="PF02417">
    <property type="entry name" value="Chromate_transp"/>
    <property type="match status" value="1"/>
</dbReference>
<reference evidence="8" key="2">
    <citation type="submission" date="2021-04" db="EMBL/GenBank/DDBJ databases">
        <authorList>
            <person name="Gilroy R."/>
        </authorList>
    </citation>
    <scope>NUCLEOTIDE SEQUENCE</scope>
    <source>
        <strain evidence="8">CHK156-179</strain>
    </source>
</reference>
<evidence type="ECO:0000256" key="4">
    <source>
        <dbReference type="ARBA" id="ARBA00022692"/>
    </source>
</evidence>
<proteinExistence type="inferred from homology"/>
<protein>
    <submittedName>
        <fullName evidence="8">Chromate transporter</fullName>
    </submittedName>
</protein>